<dbReference type="Proteomes" id="UP000193900">
    <property type="component" value="Unassembled WGS sequence"/>
</dbReference>
<dbReference type="InterPro" id="IPR014729">
    <property type="entry name" value="Rossmann-like_a/b/a_fold"/>
</dbReference>
<name>A0A1Y5SFG5_9RHOB</name>
<accession>A0A1Y5SFG5</accession>
<evidence type="ECO:0000259" key="2">
    <source>
        <dbReference type="Pfam" id="PF00582"/>
    </source>
</evidence>
<dbReference type="OrthoDB" id="9792500at2"/>
<gene>
    <name evidence="3" type="primary">uspG</name>
    <name evidence="3" type="ORF">ROA7023_01439</name>
</gene>
<organism evidence="3 4">
    <name type="scientific">Roseisalinus antarcticus</name>
    <dbReference type="NCBI Taxonomy" id="254357"/>
    <lineage>
        <taxon>Bacteria</taxon>
        <taxon>Pseudomonadati</taxon>
        <taxon>Pseudomonadota</taxon>
        <taxon>Alphaproteobacteria</taxon>
        <taxon>Rhodobacterales</taxon>
        <taxon>Roseobacteraceae</taxon>
        <taxon>Roseisalinus</taxon>
    </lineage>
</organism>
<evidence type="ECO:0000313" key="4">
    <source>
        <dbReference type="Proteomes" id="UP000193900"/>
    </source>
</evidence>
<sequence>MFKRIMAPVDLAHVDKLGRALECAADLAKHYGVPITYVGVTSSAPRKLAHNPEEFGQKLDAFADSEAAKHGVETSAHTTIAHDPTTDVDDALMRAIGETGADLVVMASHVPNVVDYIWPSNGGKLAAHAKCSVLVVRT</sequence>
<evidence type="ECO:0000256" key="1">
    <source>
        <dbReference type="ARBA" id="ARBA00008791"/>
    </source>
</evidence>
<dbReference type="AlphaFoldDB" id="A0A1Y5SFG5"/>
<dbReference type="InterPro" id="IPR006015">
    <property type="entry name" value="Universal_stress_UspA"/>
</dbReference>
<dbReference type="RefSeq" id="WP_085878318.1">
    <property type="nucleotide sequence ID" value="NZ_FWFZ01000005.1"/>
</dbReference>
<evidence type="ECO:0000313" key="3">
    <source>
        <dbReference type="EMBL" id="SLN37896.1"/>
    </source>
</evidence>
<protein>
    <submittedName>
        <fullName evidence="3">Universal stress protein G</fullName>
    </submittedName>
</protein>
<dbReference type="SUPFAM" id="SSF52402">
    <property type="entry name" value="Adenine nucleotide alpha hydrolases-like"/>
    <property type="match status" value="1"/>
</dbReference>
<keyword evidence="4" id="KW-1185">Reference proteome</keyword>
<dbReference type="InterPro" id="IPR006016">
    <property type="entry name" value="UspA"/>
</dbReference>
<comment type="similarity">
    <text evidence="1">Belongs to the universal stress protein A family.</text>
</comment>
<reference evidence="3 4" key="1">
    <citation type="submission" date="2017-03" db="EMBL/GenBank/DDBJ databases">
        <authorList>
            <person name="Afonso C.L."/>
            <person name="Miller P.J."/>
            <person name="Scott M.A."/>
            <person name="Spackman E."/>
            <person name="Goraichik I."/>
            <person name="Dimitrov K.M."/>
            <person name="Suarez D.L."/>
            <person name="Swayne D.E."/>
        </authorList>
    </citation>
    <scope>NUCLEOTIDE SEQUENCE [LARGE SCALE GENOMIC DNA]</scope>
    <source>
        <strain evidence="3 4">CECT 7023</strain>
    </source>
</reference>
<proteinExistence type="inferred from homology"/>
<dbReference type="CDD" id="cd00293">
    <property type="entry name" value="USP-like"/>
    <property type="match status" value="1"/>
</dbReference>
<feature type="domain" description="UspA" evidence="2">
    <location>
        <begin position="1"/>
        <end position="137"/>
    </location>
</feature>
<dbReference type="EMBL" id="FWFZ01000005">
    <property type="protein sequence ID" value="SLN37896.1"/>
    <property type="molecule type" value="Genomic_DNA"/>
</dbReference>
<dbReference type="PANTHER" id="PTHR46268:SF6">
    <property type="entry name" value="UNIVERSAL STRESS PROTEIN UP12"/>
    <property type="match status" value="1"/>
</dbReference>
<dbReference type="Pfam" id="PF00582">
    <property type="entry name" value="Usp"/>
    <property type="match status" value="1"/>
</dbReference>
<dbReference type="PANTHER" id="PTHR46268">
    <property type="entry name" value="STRESS RESPONSE PROTEIN NHAX"/>
    <property type="match status" value="1"/>
</dbReference>
<dbReference type="Gene3D" id="3.40.50.620">
    <property type="entry name" value="HUPs"/>
    <property type="match status" value="1"/>
</dbReference>
<dbReference type="PRINTS" id="PR01438">
    <property type="entry name" value="UNVRSLSTRESS"/>
</dbReference>